<organism evidence="2 3">
    <name type="scientific">Acinetobacter sedimenti</name>
    <dbReference type="NCBI Taxonomy" id="2919922"/>
    <lineage>
        <taxon>Bacteria</taxon>
        <taxon>Pseudomonadati</taxon>
        <taxon>Pseudomonadota</taxon>
        <taxon>Gammaproteobacteria</taxon>
        <taxon>Moraxellales</taxon>
        <taxon>Moraxellaceae</taxon>
        <taxon>Acinetobacter</taxon>
    </lineage>
</organism>
<dbReference type="RefSeq" id="WP_241573106.1">
    <property type="nucleotide sequence ID" value="NZ_JAKUML010000018.1"/>
</dbReference>
<protein>
    <submittedName>
        <fullName evidence="2">Uncharacterized protein</fullName>
    </submittedName>
</protein>
<dbReference type="EMBL" id="JAKUML010000018">
    <property type="protein sequence ID" value="MCJ8147282.1"/>
    <property type="molecule type" value="Genomic_DNA"/>
</dbReference>
<evidence type="ECO:0000256" key="1">
    <source>
        <dbReference type="SAM" id="Phobius"/>
    </source>
</evidence>
<comment type="caution">
    <text evidence="2">The sequence shown here is derived from an EMBL/GenBank/DDBJ whole genome shotgun (WGS) entry which is preliminary data.</text>
</comment>
<keyword evidence="1" id="KW-0812">Transmembrane</keyword>
<keyword evidence="1" id="KW-1133">Transmembrane helix</keyword>
<evidence type="ECO:0000313" key="3">
    <source>
        <dbReference type="Proteomes" id="UP001139701"/>
    </source>
</evidence>
<accession>A0A9X1X018</accession>
<keyword evidence="1" id="KW-0472">Membrane</keyword>
<dbReference type="Proteomes" id="UP001139701">
    <property type="component" value="Unassembled WGS sequence"/>
</dbReference>
<gene>
    <name evidence="2" type="ORF">MKI79_10325</name>
</gene>
<sequence>MKKNVTLFAQAEFPQFSKHIVTLMDYAQHIATAVLIVILLSWGISSFQQPINDAQHQHLQRFASQALYSNSRESANYLLNQAQISQTEVNQFQYFKWLRVHHREQQRIHFQKSVEVE</sequence>
<keyword evidence="3" id="KW-1185">Reference proteome</keyword>
<reference evidence="2" key="1">
    <citation type="submission" date="2022-02" db="EMBL/GenBank/DDBJ databases">
        <title>Acinetobacter A3.8 sp. nov., isolated from Sediment (Zhairuo Island).</title>
        <authorList>
            <person name="Zheng K."/>
        </authorList>
    </citation>
    <scope>NUCLEOTIDE SEQUENCE</scope>
    <source>
        <strain evidence="2">A3.8</strain>
    </source>
</reference>
<feature type="transmembrane region" description="Helical" evidence="1">
    <location>
        <begin position="26"/>
        <end position="44"/>
    </location>
</feature>
<dbReference type="AlphaFoldDB" id="A0A9X1X018"/>
<name>A0A9X1X018_9GAMM</name>
<proteinExistence type="predicted"/>
<evidence type="ECO:0000313" key="2">
    <source>
        <dbReference type="EMBL" id="MCJ8147282.1"/>
    </source>
</evidence>